<dbReference type="EMBL" id="JAXCGZ010006278">
    <property type="protein sequence ID" value="KAK7079907.1"/>
    <property type="molecule type" value="Genomic_DNA"/>
</dbReference>
<name>A0AAN8XAX8_HALRR</name>
<evidence type="ECO:0000313" key="2">
    <source>
        <dbReference type="EMBL" id="KAK7079907.1"/>
    </source>
</evidence>
<proteinExistence type="predicted"/>
<feature type="non-terminal residue" evidence="2">
    <location>
        <position position="98"/>
    </location>
</feature>
<reference evidence="2 3" key="1">
    <citation type="submission" date="2023-11" db="EMBL/GenBank/DDBJ databases">
        <title>Halocaridina rubra genome assembly.</title>
        <authorList>
            <person name="Smith C."/>
        </authorList>
    </citation>
    <scope>NUCLEOTIDE SEQUENCE [LARGE SCALE GENOMIC DNA]</scope>
    <source>
        <strain evidence="2">EP-1</strain>
        <tissue evidence="2">Whole</tissue>
    </source>
</reference>
<organism evidence="2 3">
    <name type="scientific">Halocaridina rubra</name>
    <name type="common">Hawaiian red shrimp</name>
    <dbReference type="NCBI Taxonomy" id="373956"/>
    <lineage>
        <taxon>Eukaryota</taxon>
        <taxon>Metazoa</taxon>
        <taxon>Ecdysozoa</taxon>
        <taxon>Arthropoda</taxon>
        <taxon>Crustacea</taxon>
        <taxon>Multicrustacea</taxon>
        <taxon>Malacostraca</taxon>
        <taxon>Eumalacostraca</taxon>
        <taxon>Eucarida</taxon>
        <taxon>Decapoda</taxon>
        <taxon>Pleocyemata</taxon>
        <taxon>Caridea</taxon>
        <taxon>Atyoidea</taxon>
        <taxon>Atyidae</taxon>
        <taxon>Halocaridina</taxon>
    </lineage>
</organism>
<feature type="region of interest" description="Disordered" evidence="1">
    <location>
        <begin position="48"/>
        <end position="69"/>
    </location>
</feature>
<dbReference type="Proteomes" id="UP001381693">
    <property type="component" value="Unassembled WGS sequence"/>
</dbReference>
<feature type="compositionally biased region" description="Polar residues" evidence="1">
    <location>
        <begin position="48"/>
        <end position="60"/>
    </location>
</feature>
<evidence type="ECO:0000313" key="3">
    <source>
        <dbReference type="Proteomes" id="UP001381693"/>
    </source>
</evidence>
<sequence length="98" mass="10232">MINSCTVFLIYTSARKVPRTPGSVPHGPLRRVLISQGISIGASFASSNDRSQVSATSTRGVPTAPVTIPPGPHARVHIIQGVSIGATVTPSRFRSLAN</sequence>
<gene>
    <name evidence="2" type="ORF">SK128_000360</name>
</gene>
<keyword evidence="3" id="KW-1185">Reference proteome</keyword>
<protein>
    <submittedName>
        <fullName evidence="2">Uncharacterized protein</fullName>
    </submittedName>
</protein>
<accession>A0AAN8XAX8</accession>
<evidence type="ECO:0000256" key="1">
    <source>
        <dbReference type="SAM" id="MobiDB-lite"/>
    </source>
</evidence>
<comment type="caution">
    <text evidence="2">The sequence shown here is derived from an EMBL/GenBank/DDBJ whole genome shotgun (WGS) entry which is preliminary data.</text>
</comment>
<dbReference type="AlphaFoldDB" id="A0AAN8XAX8"/>